<reference evidence="2 3" key="1">
    <citation type="submission" date="2020-02" db="EMBL/GenBank/DDBJ databases">
        <title>Genome sequencing, annotation and comparative genomic analysis of Bacillus tequilensis EA-CB0015, an effective biological control agent against Pseudocercospora fijiensis in banana plants.</title>
        <authorList>
            <person name="Cuellar-Gaviria T.Z."/>
            <person name="Ju K.-S."/>
            <person name="Villegas-Escobar V."/>
        </authorList>
    </citation>
    <scope>NUCLEOTIDE SEQUENCE [LARGE SCALE GENOMIC DNA]</scope>
    <source>
        <strain evidence="2 3">EA-CB0015</strain>
    </source>
</reference>
<feature type="signal peptide" evidence="1">
    <location>
        <begin position="1"/>
        <end position="27"/>
    </location>
</feature>
<gene>
    <name evidence="2" type="ORF">G4P54_04175</name>
</gene>
<evidence type="ECO:0000313" key="2">
    <source>
        <dbReference type="EMBL" id="QIW79061.1"/>
    </source>
</evidence>
<proteinExistence type="predicted"/>
<evidence type="ECO:0000256" key="1">
    <source>
        <dbReference type="SAM" id="SignalP"/>
    </source>
</evidence>
<evidence type="ECO:0000313" key="3">
    <source>
        <dbReference type="Proteomes" id="UP000501914"/>
    </source>
</evidence>
<sequence>MKRKVAFLIAVCVVCLMIFGNPTKGFAAEQNTINLSDSNVEKFYDEEQNAVIAPFKATENGLVPVSKEEYEKATKTTENEDLENEFVVSEENNVEPEFNAYADVDIRTWHYKEKSATKYYGDPIKVSASIKCTSSSCRVDKQWQATVSKSYSVNASSEIKAINYGASFNFTSAKSSSSTYSFTIKKGQSGYIAFKPYKRKSTGTLTQYSTMHGKISSKSAYGRSAIKLKTGEADGYYSFVFTKK</sequence>
<organism evidence="2 3">
    <name type="scientific">Bacillus tequilensis</name>
    <dbReference type="NCBI Taxonomy" id="227866"/>
    <lineage>
        <taxon>Bacteria</taxon>
        <taxon>Bacillati</taxon>
        <taxon>Bacillota</taxon>
        <taxon>Bacilli</taxon>
        <taxon>Bacillales</taxon>
        <taxon>Bacillaceae</taxon>
        <taxon>Bacillus</taxon>
    </lineage>
</organism>
<dbReference type="RefSeq" id="WP_167871871.1">
    <property type="nucleotide sequence ID" value="NZ_CP048852.1"/>
</dbReference>
<name>A0A6H0WEU5_9BACI</name>
<protein>
    <submittedName>
        <fullName evidence="2">Uncharacterized protein</fullName>
    </submittedName>
</protein>
<dbReference type="KEGG" id="bteq:G4P54_04175"/>
<keyword evidence="3" id="KW-1185">Reference proteome</keyword>
<dbReference type="InterPro" id="IPR045702">
    <property type="entry name" value="DUF6060"/>
</dbReference>
<dbReference type="AlphaFoldDB" id="A0A6H0WEU5"/>
<keyword evidence="1" id="KW-0732">Signal</keyword>
<feature type="chain" id="PRO_5026178638" evidence="1">
    <location>
        <begin position="28"/>
        <end position="244"/>
    </location>
</feature>
<dbReference type="EMBL" id="CP048852">
    <property type="protein sequence ID" value="QIW79061.1"/>
    <property type="molecule type" value="Genomic_DNA"/>
</dbReference>
<dbReference type="Proteomes" id="UP000501914">
    <property type="component" value="Chromosome"/>
</dbReference>
<dbReference type="Pfam" id="PF19535">
    <property type="entry name" value="DUF6060"/>
    <property type="match status" value="1"/>
</dbReference>
<accession>A0A6H0WEU5</accession>